<evidence type="ECO:0000256" key="1">
    <source>
        <dbReference type="SAM" id="MobiDB-lite"/>
    </source>
</evidence>
<evidence type="ECO:0000313" key="2">
    <source>
        <dbReference type="EMBL" id="ESQ51820.1"/>
    </source>
</evidence>
<dbReference type="AlphaFoldDB" id="V4LMM4"/>
<protein>
    <recommendedName>
        <fullName evidence="4">TraB family protein</fullName>
    </recommendedName>
</protein>
<dbReference type="KEGG" id="eus:EUTSA_v10017846mg"/>
<dbReference type="PANTHER" id="PTHR21530">
    <property type="entry name" value="PHEROMONE SHUTDOWN PROTEIN"/>
    <property type="match status" value="1"/>
</dbReference>
<feature type="region of interest" description="Disordered" evidence="1">
    <location>
        <begin position="1"/>
        <end position="36"/>
    </location>
</feature>
<evidence type="ECO:0000313" key="3">
    <source>
        <dbReference type="Proteomes" id="UP000030689"/>
    </source>
</evidence>
<keyword evidence="3" id="KW-1185">Reference proteome</keyword>
<dbReference type="PANTHER" id="PTHR21530:SF12">
    <property type="entry name" value="TRAB FAMILY PROTEIN"/>
    <property type="match status" value="1"/>
</dbReference>
<dbReference type="eggNOG" id="KOG2860">
    <property type="taxonomic scope" value="Eukaryota"/>
</dbReference>
<reference evidence="2 3" key="1">
    <citation type="journal article" date="2013" name="Front. Plant Sci.">
        <title>The Reference Genome of the Halophytic Plant Eutrema salsugineum.</title>
        <authorList>
            <person name="Yang R."/>
            <person name="Jarvis D.E."/>
            <person name="Chen H."/>
            <person name="Beilstein M.A."/>
            <person name="Grimwood J."/>
            <person name="Jenkins J."/>
            <person name="Shu S."/>
            <person name="Prochnik S."/>
            <person name="Xin M."/>
            <person name="Ma C."/>
            <person name="Schmutz J."/>
            <person name="Wing R.A."/>
            <person name="Mitchell-Olds T."/>
            <person name="Schumaker K.S."/>
            <person name="Wang X."/>
        </authorList>
    </citation>
    <scope>NUCLEOTIDE SEQUENCE [LARGE SCALE GENOMIC DNA]</scope>
</reference>
<feature type="non-terminal residue" evidence="2">
    <location>
        <position position="1"/>
    </location>
</feature>
<dbReference type="InterPro" id="IPR002816">
    <property type="entry name" value="TraB/PrgY/GumN_fam"/>
</dbReference>
<evidence type="ECO:0008006" key="4">
    <source>
        <dbReference type="Google" id="ProtNLM"/>
    </source>
</evidence>
<name>V4LMM4_EUTSA</name>
<dbReference type="EMBL" id="KI517385">
    <property type="protein sequence ID" value="ESQ51820.1"/>
    <property type="molecule type" value="Genomic_DNA"/>
</dbReference>
<dbReference type="InterPro" id="IPR046345">
    <property type="entry name" value="TraB_PrgY-like"/>
</dbReference>
<organism evidence="2 3">
    <name type="scientific">Eutrema salsugineum</name>
    <name type="common">Saltwater cress</name>
    <name type="synonym">Sisymbrium salsugineum</name>
    <dbReference type="NCBI Taxonomy" id="72664"/>
    <lineage>
        <taxon>Eukaryota</taxon>
        <taxon>Viridiplantae</taxon>
        <taxon>Streptophyta</taxon>
        <taxon>Embryophyta</taxon>
        <taxon>Tracheophyta</taxon>
        <taxon>Spermatophyta</taxon>
        <taxon>Magnoliopsida</taxon>
        <taxon>eudicotyledons</taxon>
        <taxon>Gunneridae</taxon>
        <taxon>Pentapetalae</taxon>
        <taxon>rosids</taxon>
        <taxon>malvids</taxon>
        <taxon>Brassicales</taxon>
        <taxon>Brassicaceae</taxon>
        <taxon>Eutremeae</taxon>
        <taxon>Eutrema</taxon>
    </lineage>
</organism>
<dbReference type="Pfam" id="PF01963">
    <property type="entry name" value="TraB_PrgY_gumN"/>
    <property type="match status" value="1"/>
</dbReference>
<dbReference type="Gramene" id="ESQ51820">
    <property type="protein sequence ID" value="ESQ51820"/>
    <property type="gene ID" value="EUTSA_v10017846mg"/>
</dbReference>
<proteinExistence type="predicted"/>
<dbReference type="GO" id="GO:0005741">
    <property type="term" value="C:mitochondrial outer membrane"/>
    <property type="evidence" value="ECO:0007669"/>
    <property type="project" value="TreeGrafter"/>
</dbReference>
<dbReference type="OMA" id="EAQFGDI"/>
<gene>
    <name evidence="2" type="ORF">EUTSA_v10017846mg</name>
</gene>
<accession>V4LMM4</accession>
<dbReference type="Proteomes" id="UP000030689">
    <property type="component" value="Unassembled WGS sequence"/>
</dbReference>
<dbReference type="CDD" id="cd14726">
    <property type="entry name" value="TraB_PrgY-like"/>
    <property type="match status" value="1"/>
</dbReference>
<sequence length="321" mass="35891">KAKEEEEEHSDSGSVITGVDSIVGSGDDDNCVRPDYGERPVETAKLELPEEFAESVMVLTCESNDEGGSCDESCREVEAIVSFMKPQVVFVELCPSRLSVLTPQALKVPTMSEMIDMWKKNHNTFGIVYGWFLAKIASKLDVLPGAEFRVAYEEANKYGGKVILGDRPVQVTLTRTWAKMPLWHKVKFLYSLVSQAVFLPSPEKLEKMLKDMNDVDMLTLVIQEMSKEFPSLMETLVHERDKYMACMLLRVASEHSSVVAVVGRGHLQGIKKNWNQPINMKDLLELPTNKSIFSVKKILKSLAIVVAGTAIVSRIYLATRS</sequence>